<proteinExistence type="predicted"/>
<evidence type="ECO:0000259" key="1">
    <source>
        <dbReference type="Pfam" id="PF00144"/>
    </source>
</evidence>
<evidence type="ECO:0000313" key="3">
    <source>
        <dbReference type="Proteomes" id="UP000239504"/>
    </source>
</evidence>
<dbReference type="InterPro" id="IPR050491">
    <property type="entry name" value="AmpC-like"/>
</dbReference>
<dbReference type="AlphaFoldDB" id="A0A2S7K1J7"/>
<dbReference type="InterPro" id="IPR001466">
    <property type="entry name" value="Beta-lactam-related"/>
</dbReference>
<protein>
    <recommendedName>
        <fullName evidence="1">Beta-lactamase-related domain-containing protein</fullName>
    </recommendedName>
</protein>
<dbReference type="PANTHER" id="PTHR46825">
    <property type="entry name" value="D-ALANYL-D-ALANINE-CARBOXYPEPTIDASE/ENDOPEPTIDASE AMPH"/>
    <property type="match status" value="1"/>
</dbReference>
<evidence type="ECO:0000313" key="2">
    <source>
        <dbReference type="EMBL" id="PQA86379.1"/>
    </source>
</evidence>
<dbReference type="OrthoDB" id="9808046at2"/>
<dbReference type="Gene3D" id="3.40.710.10">
    <property type="entry name" value="DD-peptidase/beta-lactamase superfamily"/>
    <property type="match status" value="1"/>
</dbReference>
<dbReference type="Pfam" id="PF00144">
    <property type="entry name" value="Beta-lactamase"/>
    <property type="match status" value="1"/>
</dbReference>
<dbReference type="SUPFAM" id="SSF56601">
    <property type="entry name" value="beta-lactamase/transpeptidase-like"/>
    <property type="match status" value="1"/>
</dbReference>
<comment type="caution">
    <text evidence="2">The sequence shown here is derived from an EMBL/GenBank/DDBJ whole genome shotgun (WGS) entry which is preliminary data.</text>
</comment>
<dbReference type="EMBL" id="PJCH01000015">
    <property type="protein sequence ID" value="PQA86379.1"/>
    <property type="molecule type" value="Genomic_DNA"/>
</dbReference>
<gene>
    <name evidence="2" type="ORF">CW354_18790</name>
</gene>
<dbReference type="RefSeq" id="WP_104831591.1">
    <property type="nucleotide sequence ID" value="NZ_PJCH01000015.1"/>
</dbReference>
<feature type="domain" description="Beta-lactamase-related" evidence="1">
    <location>
        <begin position="14"/>
        <end position="335"/>
    </location>
</feature>
<dbReference type="InterPro" id="IPR012338">
    <property type="entry name" value="Beta-lactam/transpept-like"/>
</dbReference>
<reference evidence="2 3" key="1">
    <citation type="submission" date="2017-12" db="EMBL/GenBank/DDBJ databases">
        <authorList>
            <person name="Hurst M.R.H."/>
        </authorList>
    </citation>
    <scope>NUCLEOTIDE SEQUENCE [LARGE SCALE GENOMIC DNA]</scope>
    <source>
        <strain evidence="2 3">SY-3-19</strain>
    </source>
</reference>
<accession>A0A2S7K1J7</accession>
<keyword evidence="3" id="KW-1185">Reference proteome</keyword>
<dbReference type="Proteomes" id="UP000239504">
    <property type="component" value="Unassembled WGS sequence"/>
</dbReference>
<sequence length="349" mass="38937">MDLGAEIIDQASEQFLQQMVVEEHFSGAALVMRGDDIVHARAYGPATLDASNRLDTIFHVASMTKEFTAAAVMQLVEQGMIDLEGSINDYLPERYRSEKWSSVKVRHLLSHTSGVPDYAETRDYYDVVDGWAFGDTVDGMIREAMDKDLQFEPGSDFYYSNIGFTLLGEILQEQSGQPYAAFIQDNVLDPAGMTNSRIHVEGHEPRPGEAAGLRWDEEKGRHVKDDILSLPVTPPDGGLATTLSDFIKWISVYRDMSHPKLSAASLERMMQPSIPPVSYLWPDQGLRGEASYGFGLTLSGDLIMHEGYIVGFRSHFIYSRDDDLLIAVFTNNTSNDVFRMSSGLFAINQ</sequence>
<name>A0A2S7K1J7_9PROT</name>
<dbReference type="PANTHER" id="PTHR46825:SF9">
    <property type="entry name" value="BETA-LACTAMASE-RELATED DOMAIN-CONTAINING PROTEIN"/>
    <property type="match status" value="1"/>
</dbReference>
<organism evidence="2 3">
    <name type="scientific">Hyphococcus luteus</name>
    <dbReference type="NCBI Taxonomy" id="2058213"/>
    <lineage>
        <taxon>Bacteria</taxon>
        <taxon>Pseudomonadati</taxon>
        <taxon>Pseudomonadota</taxon>
        <taxon>Alphaproteobacteria</taxon>
        <taxon>Parvularculales</taxon>
        <taxon>Parvularculaceae</taxon>
        <taxon>Hyphococcus</taxon>
    </lineage>
</organism>